<dbReference type="EMBL" id="JAGGKV010000002">
    <property type="protein sequence ID" value="MBP1961889.1"/>
    <property type="molecule type" value="Genomic_DNA"/>
</dbReference>
<protein>
    <submittedName>
        <fullName evidence="1">Uncharacterized protein</fullName>
    </submittedName>
</protein>
<accession>A0ABS4HTF6</accession>
<sequence length="34" mass="4033">MQAVFYYFKNKYGNFLENVRILTLTSIDSSVTIR</sequence>
<gene>
    <name evidence="1" type="ORF">J2Z65_001087</name>
</gene>
<keyword evidence="2" id="KW-1185">Reference proteome</keyword>
<evidence type="ECO:0000313" key="2">
    <source>
        <dbReference type="Proteomes" id="UP001519344"/>
    </source>
</evidence>
<organism evidence="1 2">
    <name type="scientific">Paenibacillus aceris</name>
    <dbReference type="NCBI Taxonomy" id="869555"/>
    <lineage>
        <taxon>Bacteria</taxon>
        <taxon>Bacillati</taxon>
        <taxon>Bacillota</taxon>
        <taxon>Bacilli</taxon>
        <taxon>Bacillales</taxon>
        <taxon>Paenibacillaceae</taxon>
        <taxon>Paenibacillus</taxon>
    </lineage>
</organism>
<name>A0ABS4HTF6_9BACL</name>
<reference evidence="1 2" key="1">
    <citation type="submission" date="2021-03" db="EMBL/GenBank/DDBJ databases">
        <title>Genomic Encyclopedia of Type Strains, Phase IV (KMG-IV): sequencing the most valuable type-strain genomes for metagenomic binning, comparative biology and taxonomic classification.</title>
        <authorList>
            <person name="Goeker M."/>
        </authorList>
    </citation>
    <scope>NUCLEOTIDE SEQUENCE [LARGE SCALE GENOMIC DNA]</scope>
    <source>
        <strain evidence="1 2">DSM 24950</strain>
    </source>
</reference>
<proteinExistence type="predicted"/>
<dbReference type="Proteomes" id="UP001519344">
    <property type="component" value="Unassembled WGS sequence"/>
</dbReference>
<evidence type="ECO:0000313" key="1">
    <source>
        <dbReference type="EMBL" id="MBP1961889.1"/>
    </source>
</evidence>
<comment type="caution">
    <text evidence="1">The sequence shown here is derived from an EMBL/GenBank/DDBJ whole genome shotgun (WGS) entry which is preliminary data.</text>
</comment>